<comment type="caution">
    <text evidence="1">The sequence shown here is derived from an EMBL/GenBank/DDBJ whole genome shotgun (WGS) entry which is preliminary data.</text>
</comment>
<reference evidence="1 2" key="1">
    <citation type="submission" date="2019-05" db="EMBL/GenBank/DDBJ databases">
        <title>Another draft genome of Portunus trituberculatus and its Hox gene families provides insights of decapod evolution.</title>
        <authorList>
            <person name="Jeong J.-H."/>
            <person name="Song I."/>
            <person name="Kim S."/>
            <person name="Choi T."/>
            <person name="Kim D."/>
            <person name="Ryu S."/>
            <person name="Kim W."/>
        </authorList>
    </citation>
    <scope>NUCLEOTIDE SEQUENCE [LARGE SCALE GENOMIC DNA]</scope>
    <source>
        <tissue evidence="1">Muscle</tissue>
    </source>
</reference>
<proteinExistence type="predicted"/>
<evidence type="ECO:0000313" key="1">
    <source>
        <dbReference type="EMBL" id="MPC26834.1"/>
    </source>
</evidence>
<dbReference type="AlphaFoldDB" id="A0A5B7E1X2"/>
<dbReference type="Proteomes" id="UP000324222">
    <property type="component" value="Unassembled WGS sequence"/>
</dbReference>
<sequence length="61" mass="7056">MLLNVTDRSYKQCSHYHNSSYLLYSLPAFSGFPQYTSSDLMTVSLYNLTTGAFWADHRARQ</sequence>
<name>A0A5B7E1X2_PORTR</name>
<gene>
    <name evidence="1" type="ORF">E2C01_019985</name>
</gene>
<evidence type="ECO:0000313" key="2">
    <source>
        <dbReference type="Proteomes" id="UP000324222"/>
    </source>
</evidence>
<dbReference type="EMBL" id="VSRR010001658">
    <property type="protein sequence ID" value="MPC26834.1"/>
    <property type="molecule type" value="Genomic_DNA"/>
</dbReference>
<keyword evidence="2" id="KW-1185">Reference proteome</keyword>
<protein>
    <submittedName>
        <fullName evidence="1">Uncharacterized protein</fullName>
    </submittedName>
</protein>
<accession>A0A5B7E1X2</accession>
<organism evidence="1 2">
    <name type="scientific">Portunus trituberculatus</name>
    <name type="common">Swimming crab</name>
    <name type="synonym">Neptunus trituberculatus</name>
    <dbReference type="NCBI Taxonomy" id="210409"/>
    <lineage>
        <taxon>Eukaryota</taxon>
        <taxon>Metazoa</taxon>
        <taxon>Ecdysozoa</taxon>
        <taxon>Arthropoda</taxon>
        <taxon>Crustacea</taxon>
        <taxon>Multicrustacea</taxon>
        <taxon>Malacostraca</taxon>
        <taxon>Eumalacostraca</taxon>
        <taxon>Eucarida</taxon>
        <taxon>Decapoda</taxon>
        <taxon>Pleocyemata</taxon>
        <taxon>Brachyura</taxon>
        <taxon>Eubrachyura</taxon>
        <taxon>Portunoidea</taxon>
        <taxon>Portunidae</taxon>
        <taxon>Portuninae</taxon>
        <taxon>Portunus</taxon>
    </lineage>
</organism>